<evidence type="ECO:0000259" key="1">
    <source>
        <dbReference type="PROSITE" id="PS51819"/>
    </source>
</evidence>
<feature type="domain" description="VOC" evidence="1">
    <location>
        <begin position="4"/>
        <end position="125"/>
    </location>
</feature>
<keyword evidence="3" id="KW-1185">Reference proteome</keyword>
<dbReference type="InterPro" id="IPR037523">
    <property type="entry name" value="VOC_core"/>
</dbReference>
<dbReference type="Proteomes" id="UP001500975">
    <property type="component" value="Unassembled WGS sequence"/>
</dbReference>
<gene>
    <name evidence="2" type="ORF">GCM10023165_51580</name>
</gene>
<dbReference type="Pfam" id="PF00903">
    <property type="entry name" value="Glyoxalase"/>
    <property type="match status" value="1"/>
</dbReference>
<sequence>MLGNKEAVANLAVKDLERARQFYEEILGLTPVEEEGDEVIVFQSGVSTLNVYRSEFAGTNQATAVTWAVGDEIEALVSALRAKGVRFEHYEMPDMRLEGDIHVSGDMRVAWFKDPDGNILNLINR</sequence>
<dbReference type="CDD" id="cd06587">
    <property type="entry name" value="VOC"/>
    <property type="match status" value="1"/>
</dbReference>
<reference evidence="3" key="1">
    <citation type="journal article" date="2019" name="Int. J. Syst. Evol. Microbiol.">
        <title>The Global Catalogue of Microorganisms (GCM) 10K type strain sequencing project: providing services to taxonomists for standard genome sequencing and annotation.</title>
        <authorList>
            <consortium name="The Broad Institute Genomics Platform"/>
            <consortium name="The Broad Institute Genome Sequencing Center for Infectious Disease"/>
            <person name="Wu L."/>
            <person name="Ma J."/>
        </authorList>
    </citation>
    <scope>NUCLEOTIDE SEQUENCE [LARGE SCALE GENOMIC DNA]</scope>
    <source>
        <strain evidence="3">JCM 17804</strain>
    </source>
</reference>
<dbReference type="RefSeq" id="WP_345541598.1">
    <property type="nucleotide sequence ID" value="NZ_BAABGJ010000081.1"/>
</dbReference>
<dbReference type="EMBL" id="BAABGJ010000081">
    <property type="protein sequence ID" value="GAA4357567.1"/>
    <property type="molecule type" value="Genomic_DNA"/>
</dbReference>
<comment type="caution">
    <text evidence="2">The sequence shown here is derived from an EMBL/GenBank/DDBJ whole genome shotgun (WGS) entry which is preliminary data.</text>
</comment>
<accession>A0ABP8IFT0</accession>
<dbReference type="InterPro" id="IPR029068">
    <property type="entry name" value="Glyas_Bleomycin-R_OHBP_Dase"/>
</dbReference>
<dbReference type="InterPro" id="IPR004360">
    <property type="entry name" value="Glyas_Fos-R_dOase_dom"/>
</dbReference>
<name>A0ABP8IFT0_9BURK</name>
<dbReference type="SUPFAM" id="SSF54593">
    <property type="entry name" value="Glyoxalase/Bleomycin resistance protein/Dihydroxybiphenyl dioxygenase"/>
    <property type="match status" value="1"/>
</dbReference>
<evidence type="ECO:0000313" key="2">
    <source>
        <dbReference type="EMBL" id="GAA4357567.1"/>
    </source>
</evidence>
<dbReference type="PROSITE" id="PS51819">
    <property type="entry name" value="VOC"/>
    <property type="match status" value="1"/>
</dbReference>
<evidence type="ECO:0000313" key="3">
    <source>
        <dbReference type="Proteomes" id="UP001500975"/>
    </source>
</evidence>
<organism evidence="2 3">
    <name type="scientific">Variovorax defluvii</name>
    <dbReference type="NCBI Taxonomy" id="913761"/>
    <lineage>
        <taxon>Bacteria</taxon>
        <taxon>Pseudomonadati</taxon>
        <taxon>Pseudomonadota</taxon>
        <taxon>Betaproteobacteria</taxon>
        <taxon>Burkholderiales</taxon>
        <taxon>Comamonadaceae</taxon>
        <taxon>Variovorax</taxon>
    </lineage>
</organism>
<proteinExistence type="predicted"/>
<protein>
    <submittedName>
        <fullName evidence="2">VOC family protein</fullName>
    </submittedName>
</protein>
<dbReference type="Gene3D" id="3.10.180.10">
    <property type="entry name" value="2,3-Dihydroxybiphenyl 1,2-Dioxygenase, domain 1"/>
    <property type="match status" value="1"/>
</dbReference>